<reference evidence="2" key="1">
    <citation type="submission" date="2021-10" db="EMBL/GenBank/DDBJ databases">
        <title>Tamlana sargassums sp. nov., and Tamlana laminarinivorans sp. nov., two new bacteria isolated from the brown alga.</title>
        <authorList>
            <person name="Li J."/>
        </authorList>
    </citation>
    <scope>NUCLEOTIDE SEQUENCE</scope>
    <source>
        <strain evidence="2">PT2-4</strain>
    </source>
</reference>
<dbReference type="AlphaFoldDB" id="A0A9X1HYZ9"/>
<feature type="chain" id="PRO_5040941441" description="Lipoprotein" evidence="1">
    <location>
        <begin position="25"/>
        <end position="167"/>
    </location>
</feature>
<evidence type="ECO:0000256" key="1">
    <source>
        <dbReference type="SAM" id="SignalP"/>
    </source>
</evidence>
<proteinExistence type="predicted"/>
<comment type="caution">
    <text evidence="2">The sequence shown here is derived from an EMBL/GenBank/DDBJ whole genome shotgun (WGS) entry which is preliminary data.</text>
</comment>
<evidence type="ECO:0000313" key="3">
    <source>
        <dbReference type="Proteomes" id="UP001139199"/>
    </source>
</evidence>
<dbReference type="Proteomes" id="UP001139199">
    <property type="component" value="Unassembled WGS sequence"/>
</dbReference>
<protein>
    <recommendedName>
        <fullName evidence="4">Lipoprotein</fullName>
    </recommendedName>
</protein>
<name>A0A9X1HYZ9_9FLAO</name>
<keyword evidence="1" id="KW-0732">Signal</keyword>
<keyword evidence="3" id="KW-1185">Reference proteome</keyword>
<gene>
    <name evidence="2" type="ORF">LG649_05875</name>
</gene>
<feature type="signal peptide" evidence="1">
    <location>
        <begin position="1"/>
        <end position="24"/>
    </location>
</feature>
<dbReference type="EMBL" id="JAJAPW010000002">
    <property type="protein sequence ID" value="MCB4798361.1"/>
    <property type="molecule type" value="Genomic_DNA"/>
</dbReference>
<accession>A0A9X1HYZ9</accession>
<organism evidence="2 3">
    <name type="scientific">Neotamlana laminarinivorans</name>
    <dbReference type="NCBI Taxonomy" id="2883124"/>
    <lineage>
        <taxon>Bacteria</taxon>
        <taxon>Pseudomonadati</taxon>
        <taxon>Bacteroidota</taxon>
        <taxon>Flavobacteriia</taxon>
        <taxon>Flavobacteriales</taxon>
        <taxon>Flavobacteriaceae</taxon>
        <taxon>Neotamlana</taxon>
    </lineage>
</organism>
<sequence>MKMAKLFFAVITITLVTMSFSQCASSAKLENQPDFNVGEVYYKTWVAGVKGGGSGVNLFVPILSKTNSVVFDSLYFKNKQVKVEESKNALIIGRFKSDANNKNDIIMSNEPYAEYGNKLPVNKIKIPFELKDDECILSYTQNGVIKYFKIEGIIKKESRPFPSVKRQ</sequence>
<evidence type="ECO:0000313" key="2">
    <source>
        <dbReference type="EMBL" id="MCB4798361.1"/>
    </source>
</evidence>
<evidence type="ECO:0008006" key="4">
    <source>
        <dbReference type="Google" id="ProtNLM"/>
    </source>
</evidence>